<name>A0A7I4CEW7_PHYPA</name>
<dbReference type="EnsemblPlants" id="Pp3c22_6790V3.4">
    <property type="protein sequence ID" value="Pp3c22_6790V3.4"/>
    <property type="gene ID" value="Pp3c22_6790"/>
</dbReference>
<evidence type="ECO:0000256" key="7">
    <source>
        <dbReference type="ARBA" id="ARBA00023180"/>
    </source>
</evidence>
<dbReference type="InterPro" id="IPR012946">
    <property type="entry name" value="X8"/>
</dbReference>
<dbReference type="GeneID" id="112275063"/>
<dbReference type="EnsemblPlants" id="Pp3c22_6790V3.2">
    <property type="protein sequence ID" value="Pp3c22_6790V3.2"/>
    <property type="gene ID" value="Pp3c22_6790"/>
</dbReference>
<evidence type="ECO:0000313" key="9">
    <source>
        <dbReference type="EnsemblPlants" id="Pp3c22_6790V3.2"/>
    </source>
</evidence>
<dbReference type="Proteomes" id="UP000006727">
    <property type="component" value="Chromosome 22"/>
</dbReference>
<dbReference type="Gramene" id="Pp3c22_6790V3.4">
    <property type="protein sequence ID" value="Pp3c22_6790V3.4"/>
    <property type="gene ID" value="Pp3c22_6790"/>
</dbReference>
<keyword evidence="4" id="KW-0732">Signal</keyword>
<dbReference type="RefSeq" id="XP_024360786.1">
    <property type="nucleotide sequence ID" value="XM_024505018.2"/>
</dbReference>
<evidence type="ECO:0000256" key="1">
    <source>
        <dbReference type="ARBA" id="ARBA00004609"/>
    </source>
</evidence>
<dbReference type="Gramene" id="Pp3c22_6790V3.2">
    <property type="protein sequence ID" value="Pp3c22_6790V3.2"/>
    <property type="gene ID" value="Pp3c22_6790"/>
</dbReference>
<gene>
    <name evidence="9" type="primary">LOC112275063</name>
</gene>
<keyword evidence="3" id="KW-0336">GPI-anchor</keyword>
<protein>
    <recommendedName>
        <fullName evidence="8">X8 domain-containing protein</fullName>
    </recommendedName>
</protein>
<organism evidence="9 10">
    <name type="scientific">Physcomitrium patens</name>
    <name type="common">Spreading-leaved earth moss</name>
    <name type="synonym">Physcomitrella patens</name>
    <dbReference type="NCBI Taxonomy" id="3218"/>
    <lineage>
        <taxon>Eukaryota</taxon>
        <taxon>Viridiplantae</taxon>
        <taxon>Streptophyta</taxon>
        <taxon>Embryophyta</taxon>
        <taxon>Bryophyta</taxon>
        <taxon>Bryophytina</taxon>
        <taxon>Bryopsida</taxon>
        <taxon>Funariidae</taxon>
        <taxon>Funariales</taxon>
        <taxon>Funariaceae</taxon>
        <taxon>Physcomitrium</taxon>
    </lineage>
</organism>
<evidence type="ECO:0000256" key="3">
    <source>
        <dbReference type="ARBA" id="ARBA00022622"/>
    </source>
</evidence>
<sequence>MQDLSLDRSHGRRLATQQWCIAKPNLQDANYQGALDWACGPLSGQGQVNCGPIQPGQSCYLPNTYQSHASWAFNAYYQTHGQTAQACDFQGTAVISTTDPSTSTCPYTASNGTTSAGINSTSGAVSDYSTHTRSLPFISALVSVISFFIAT</sequence>
<keyword evidence="6" id="KW-1015">Disulfide bond</keyword>
<proteinExistence type="predicted"/>
<keyword evidence="7" id="KW-0325">Glycoprotein</keyword>
<dbReference type="Gene3D" id="1.20.58.1040">
    <property type="match status" value="1"/>
</dbReference>
<dbReference type="RefSeq" id="XP_024360785.1">
    <property type="nucleotide sequence ID" value="XM_024505017.2"/>
</dbReference>
<evidence type="ECO:0000256" key="5">
    <source>
        <dbReference type="ARBA" id="ARBA00023136"/>
    </source>
</evidence>
<keyword evidence="3" id="KW-0449">Lipoprotein</keyword>
<evidence type="ECO:0000259" key="8">
    <source>
        <dbReference type="SMART" id="SM00768"/>
    </source>
</evidence>
<keyword evidence="5" id="KW-0472">Membrane</keyword>
<dbReference type="SMART" id="SM00768">
    <property type="entry name" value="X8"/>
    <property type="match status" value="1"/>
</dbReference>
<dbReference type="Gramene" id="Pp3c22_6790V3.3">
    <property type="protein sequence ID" value="Pp3c22_6790V3.3"/>
    <property type="gene ID" value="Pp3c22_6790"/>
</dbReference>
<evidence type="ECO:0000256" key="6">
    <source>
        <dbReference type="ARBA" id="ARBA00023157"/>
    </source>
</evidence>
<dbReference type="GO" id="GO:0009506">
    <property type="term" value="C:plasmodesma"/>
    <property type="evidence" value="ECO:0007669"/>
    <property type="project" value="UniProtKB-ARBA"/>
</dbReference>
<dbReference type="FunFam" id="1.20.58.1040:FF:000001">
    <property type="entry name" value="Glucan endo-1,3-beta-glucosidase 4"/>
    <property type="match status" value="1"/>
</dbReference>
<dbReference type="EnsemblPlants" id="Pp3c22_6790V3.3">
    <property type="protein sequence ID" value="Pp3c22_6790V3.3"/>
    <property type="gene ID" value="Pp3c22_6790"/>
</dbReference>
<evidence type="ECO:0000313" key="10">
    <source>
        <dbReference type="Proteomes" id="UP000006727"/>
    </source>
</evidence>
<reference evidence="9 10" key="1">
    <citation type="journal article" date="2008" name="Science">
        <title>The Physcomitrella genome reveals evolutionary insights into the conquest of land by plants.</title>
        <authorList>
            <person name="Rensing S."/>
            <person name="Lang D."/>
            <person name="Zimmer A."/>
            <person name="Terry A."/>
            <person name="Salamov A."/>
            <person name="Shapiro H."/>
            <person name="Nishiyama T."/>
            <person name="Perroud P.-F."/>
            <person name="Lindquist E."/>
            <person name="Kamisugi Y."/>
            <person name="Tanahashi T."/>
            <person name="Sakakibara K."/>
            <person name="Fujita T."/>
            <person name="Oishi K."/>
            <person name="Shin-I T."/>
            <person name="Kuroki Y."/>
            <person name="Toyoda A."/>
            <person name="Suzuki Y."/>
            <person name="Hashimoto A."/>
            <person name="Yamaguchi K."/>
            <person name="Sugano A."/>
            <person name="Kohara Y."/>
            <person name="Fujiyama A."/>
            <person name="Anterola A."/>
            <person name="Aoki S."/>
            <person name="Ashton N."/>
            <person name="Barbazuk W.B."/>
            <person name="Barker E."/>
            <person name="Bennetzen J."/>
            <person name="Bezanilla M."/>
            <person name="Blankenship R."/>
            <person name="Cho S.H."/>
            <person name="Dutcher S."/>
            <person name="Estelle M."/>
            <person name="Fawcett J.A."/>
            <person name="Gundlach H."/>
            <person name="Hanada K."/>
            <person name="Heyl A."/>
            <person name="Hicks K.A."/>
            <person name="Hugh J."/>
            <person name="Lohr M."/>
            <person name="Mayer K."/>
            <person name="Melkozernov A."/>
            <person name="Murata T."/>
            <person name="Nelson D."/>
            <person name="Pils B."/>
            <person name="Prigge M."/>
            <person name="Reiss B."/>
            <person name="Renner T."/>
            <person name="Rombauts S."/>
            <person name="Rushton P."/>
            <person name="Sanderfoot A."/>
            <person name="Schween G."/>
            <person name="Shiu S.-H."/>
            <person name="Stueber K."/>
            <person name="Theodoulou F.L."/>
            <person name="Tu H."/>
            <person name="Van de Peer Y."/>
            <person name="Verrier P.J."/>
            <person name="Waters E."/>
            <person name="Wood A."/>
            <person name="Yang L."/>
            <person name="Cove D."/>
            <person name="Cuming A."/>
            <person name="Hasebe M."/>
            <person name="Lucas S."/>
            <person name="Mishler D.B."/>
            <person name="Reski R."/>
            <person name="Grigoriev I."/>
            <person name="Quatrano R.S."/>
            <person name="Boore J.L."/>
        </authorList>
    </citation>
    <scope>NUCLEOTIDE SEQUENCE [LARGE SCALE GENOMIC DNA]</scope>
    <source>
        <strain evidence="9 10">cv. Gransden 2004</strain>
    </source>
</reference>
<dbReference type="AlphaFoldDB" id="A0A7I4CEW7"/>
<keyword evidence="10" id="KW-1185">Reference proteome</keyword>
<dbReference type="InterPro" id="IPR044788">
    <property type="entry name" value="X8_dom_prot"/>
</dbReference>
<keyword evidence="2" id="KW-1003">Cell membrane</keyword>
<evidence type="ECO:0000256" key="4">
    <source>
        <dbReference type="ARBA" id="ARBA00022729"/>
    </source>
</evidence>
<dbReference type="GO" id="GO:0098552">
    <property type="term" value="C:side of membrane"/>
    <property type="evidence" value="ECO:0007669"/>
    <property type="project" value="UniProtKB-KW"/>
</dbReference>
<dbReference type="Pfam" id="PF07983">
    <property type="entry name" value="X8"/>
    <property type="match status" value="1"/>
</dbReference>
<dbReference type="PANTHER" id="PTHR31044">
    <property type="entry name" value="BETA-1,3 GLUCANASE"/>
    <property type="match status" value="1"/>
</dbReference>
<dbReference type="PANTHER" id="PTHR31044:SF52">
    <property type="entry name" value="OS01G0631500 PROTEIN"/>
    <property type="match status" value="1"/>
</dbReference>
<comment type="subcellular location">
    <subcellularLocation>
        <location evidence="1">Cell membrane</location>
        <topology evidence="1">Lipid-anchor</topology>
        <topology evidence="1">GPI-anchor</topology>
    </subcellularLocation>
</comment>
<dbReference type="GO" id="GO:0005886">
    <property type="term" value="C:plasma membrane"/>
    <property type="evidence" value="ECO:0007669"/>
    <property type="project" value="UniProtKB-SubCell"/>
</dbReference>
<dbReference type="EMBL" id="ABEU02000022">
    <property type="status" value="NOT_ANNOTATED_CDS"/>
    <property type="molecule type" value="Genomic_DNA"/>
</dbReference>
<feature type="domain" description="X8" evidence="8">
    <location>
        <begin position="18"/>
        <end position="107"/>
    </location>
</feature>
<reference evidence="9 10" key="2">
    <citation type="journal article" date="2018" name="Plant J.">
        <title>The Physcomitrella patens chromosome-scale assembly reveals moss genome structure and evolution.</title>
        <authorList>
            <person name="Lang D."/>
            <person name="Ullrich K.K."/>
            <person name="Murat F."/>
            <person name="Fuchs J."/>
            <person name="Jenkins J."/>
            <person name="Haas F.B."/>
            <person name="Piednoel M."/>
            <person name="Gundlach H."/>
            <person name="Van Bel M."/>
            <person name="Meyberg R."/>
            <person name="Vives C."/>
            <person name="Morata J."/>
            <person name="Symeonidi A."/>
            <person name="Hiss M."/>
            <person name="Muchero W."/>
            <person name="Kamisugi Y."/>
            <person name="Saleh O."/>
            <person name="Blanc G."/>
            <person name="Decker E.L."/>
            <person name="van Gessel N."/>
            <person name="Grimwood J."/>
            <person name="Hayes R.D."/>
            <person name="Graham S.W."/>
            <person name="Gunter L.E."/>
            <person name="McDaniel S.F."/>
            <person name="Hoernstein S.N.W."/>
            <person name="Larsson A."/>
            <person name="Li F.W."/>
            <person name="Perroud P.F."/>
            <person name="Phillips J."/>
            <person name="Ranjan P."/>
            <person name="Rokshar D.S."/>
            <person name="Rothfels C.J."/>
            <person name="Schneider L."/>
            <person name="Shu S."/>
            <person name="Stevenson D.W."/>
            <person name="Thummler F."/>
            <person name="Tillich M."/>
            <person name="Villarreal Aguilar J.C."/>
            <person name="Widiez T."/>
            <person name="Wong G.K."/>
            <person name="Wymore A."/>
            <person name="Zhang Y."/>
            <person name="Zimmer A.D."/>
            <person name="Quatrano R.S."/>
            <person name="Mayer K.F.X."/>
            <person name="Goodstein D."/>
            <person name="Casacuberta J.M."/>
            <person name="Vandepoele K."/>
            <person name="Reski R."/>
            <person name="Cuming A.C."/>
            <person name="Tuskan G.A."/>
            <person name="Maumus F."/>
            <person name="Salse J."/>
            <person name="Schmutz J."/>
            <person name="Rensing S.A."/>
        </authorList>
    </citation>
    <scope>NUCLEOTIDE SEQUENCE [LARGE SCALE GENOMIC DNA]</scope>
    <source>
        <strain evidence="9 10">cv. Gransden 2004</strain>
    </source>
</reference>
<reference evidence="9" key="3">
    <citation type="submission" date="2020-12" db="UniProtKB">
        <authorList>
            <consortium name="EnsemblPlants"/>
        </authorList>
    </citation>
    <scope>IDENTIFICATION</scope>
</reference>
<dbReference type="RefSeq" id="XP_073386300.1">
    <property type="nucleotide sequence ID" value="XM_073530199.1"/>
</dbReference>
<accession>A0A7I4CEW7</accession>
<evidence type="ECO:0000256" key="2">
    <source>
        <dbReference type="ARBA" id="ARBA00022475"/>
    </source>
</evidence>